<evidence type="ECO:0000313" key="1">
    <source>
        <dbReference type="EMBL" id="MBA0780526.1"/>
    </source>
</evidence>
<name>A0A7J9F5D9_9ROSI</name>
<gene>
    <name evidence="1" type="ORF">Gotri_004618</name>
</gene>
<feature type="non-terminal residue" evidence="1">
    <location>
        <position position="70"/>
    </location>
</feature>
<dbReference type="EMBL" id="JABEZW010000011">
    <property type="protein sequence ID" value="MBA0780526.1"/>
    <property type="molecule type" value="Genomic_DNA"/>
</dbReference>
<proteinExistence type="predicted"/>
<protein>
    <submittedName>
        <fullName evidence="1">Uncharacterized protein</fullName>
    </submittedName>
</protein>
<reference evidence="1 2" key="1">
    <citation type="journal article" date="2019" name="Genome Biol. Evol.">
        <title>Insights into the evolution of the New World diploid cottons (Gossypium, subgenus Houzingenia) based on genome sequencing.</title>
        <authorList>
            <person name="Grover C.E."/>
            <person name="Arick M.A. 2nd"/>
            <person name="Thrash A."/>
            <person name="Conover J.L."/>
            <person name="Sanders W.S."/>
            <person name="Peterson D.G."/>
            <person name="Frelichowski J.E."/>
            <person name="Scheffler J.A."/>
            <person name="Scheffler B.E."/>
            <person name="Wendel J.F."/>
        </authorList>
    </citation>
    <scope>NUCLEOTIDE SEQUENCE [LARGE SCALE GENOMIC DNA]</scope>
    <source>
        <strain evidence="1">8</strain>
        <tissue evidence="1">Leaf</tissue>
    </source>
</reference>
<sequence length="70" mass="7615">MFIFQLVRSTIDAPFMNCVVGSSKKSEDIGGWKEEGEKNLVFGACICNCIGQLVDELGQPVELGYSLADL</sequence>
<keyword evidence="2" id="KW-1185">Reference proteome</keyword>
<dbReference type="Proteomes" id="UP000593568">
    <property type="component" value="Unassembled WGS sequence"/>
</dbReference>
<dbReference type="AlphaFoldDB" id="A0A7J9F5D9"/>
<evidence type="ECO:0000313" key="2">
    <source>
        <dbReference type="Proteomes" id="UP000593568"/>
    </source>
</evidence>
<organism evidence="1 2">
    <name type="scientific">Gossypium trilobum</name>
    <dbReference type="NCBI Taxonomy" id="34281"/>
    <lineage>
        <taxon>Eukaryota</taxon>
        <taxon>Viridiplantae</taxon>
        <taxon>Streptophyta</taxon>
        <taxon>Embryophyta</taxon>
        <taxon>Tracheophyta</taxon>
        <taxon>Spermatophyta</taxon>
        <taxon>Magnoliopsida</taxon>
        <taxon>eudicotyledons</taxon>
        <taxon>Gunneridae</taxon>
        <taxon>Pentapetalae</taxon>
        <taxon>rosids</taxon>
        <taxon>malvids</taxon>
        <taxon>Malvales</taxon>
        <taxon>Malvaceae</taxon>
        <taxon>Malvoideae</taxon>
        <taxon>Gossypium</taxon>
    </lineage>
</organism>
<accession>A0A7J9F5D9</accession>
<comment type="caution">
    <text evidence="1">The sequence shown here is derived from an EMBL/GenBank/DDBJ whole genome shotgun (WGS) entry which is preliminary data.</text>
</comment>